<feature type="domain" description="Carrier" evidence="11">
    <location>
        <begin position="297"/>
        <end position="374"/>
    </location>
</feature>
<evidence type="ECO:0000256" key="3">
    <source>
        <dbReference type="ARBA" id="ARBA00004792"/>
    </source>
</evidence>
<dbReference type="SUPFAM" id="SSF56801">
    <property type="entry name" value="Acetyl-CoA synthetase-like"/>
    <property type="match status" value="1"/>
</dbReference>
<dbReference type="Pfam" id="PF21089">
    <property type="entry name" value="PKS_DH_N"/>
    <property type="match status" value="2"/>
</dbReference>
<protein>
    <submittedName>
        <fullName evidence="14">Amino acid adenylation domain-containing protein</fullName>
    </submittedName>
</protein>
<dbReference type="PROSITE" id="PS00455">
    <property type="entry name" value="AMP_BINDING"/>
    <property type="match status" value="1"/>
</dbReference>
<organism evidence="14 15">
    <name type="scientific">Actinoplanes oblitus</name>
    <dbReference type="NCBI Taxonomy" id="3040509"/>
    <lineage>
        <taxon>Bacteria</taxon>
        <taxon>Bacillati</taxon>
        <taxon>Actinomycetota</taxon>
        <taxon>Actinomycetes</taxon>
        <taxon>Micromonosporales</taxon>
        <taxon>Micromonosporaceae</taxon>
        <taxon>Actinoplanes</taxon>
    </lineage>
</organism>
<evidence type="ECO:0000256" key="10">
    <source>
        <dbReference type="SAM" id="MobiDB-lite"/>
    </source>
</evidence>
<dbReference type="InterPro" id="IPR014030">
    <property type="entry name" value="Ketoacyl_synth_N"/>
</dbReference>
<dbReference type="Gene3D" id="3.40.47.10">
    <property type="match status" value="2"/>
</dbReference>
<dbReference type="InterPro" id="IPR001242">
    <property type="entry name" value="Condensation_dom"/>
</dbReference>
<dbReference type="EMBL" id="CP126980">
    <property type="protein sequence ID" value="WIM94381.1"/>
    <property type="molecule type" value="Genomic_DNA"/>
</dbReference>
<dbReference type="Pfam" id="PF00668">
    <property type="entry name" value="Condensation"/>
    <property type="match status" value="1"/>
</dbReference>
<dbReference type="SMART" id="SM00823">
    <property type="entry name" value="PKS_PP"/>
    <property type="match status" value="5"/>
</dbReference>
<dbReference type="InterPro" id="IPR042104">
    <property type="entry name" value="PKS_dehydratase_sf"/>
</dbReference>
<feature type="domain" description="PKS/mFAS DH" evidence="13">
    <location>
        <begin position="492"/>
        <end position="784"/>
    </location>
</feature>
<dbReference type="InterPro" id="IPR042099">
    <property type="entry name" value="ANL_N_sf"/>
</dbReference>
<dbReference type="InterPro" id="IPR020807">
    <property type="entry name" value="PKS_DH"/>
</dbReference>
<dbReference type="Gene3D" id="3.40.50.150">
    <property type="entry name" value="Vaccinia Virus protein VP39"/>
    <property type="match status" value="1"/>
</dbReference>
<dbReference type="Pfam" id="PF02801">
    <property type="entry name" value="Ketoacyl-synt_C"/>
    <property type="match status" value="2"/>
</dbReference>
<feature type="domain" description="PKS/mFAS DH" evidence="13">
    <location>
        <begin position="1"/>
        <end position="279"/>
    </location>
</feature>
<dbReference type="PANTHER" id="PTHR43775:SF37">
    <property type="entry name" value="SI:DKEY-61P9.11"/>
    <property type="match status" value="1"/>
</dbReference>
<evidence type="ECO:0000259" key="12">
    <source>
        <dbReference type="PROSITE" id="PS52004"/>
    </source>
</evidence>
<dbReference type="InterPro" id="IPR036291">
    <property type="entry name" value="NAD(P)-bd_dom_sf"/>
</dbReference>
<feature type="region of interest" description="N-terminal hotdog fold" evidence="9">
    <location>
        <begin position="492"/>
        <end position="614"/>
    </location>
</feature>
<dbReference type="PROSITE" id="PS50075">
    <property type="entry name" value="CARRIER"/>
    <property type="match status" value="4"/>
</dbReference>
<dbReference type="Gene3D" id="3.30.300.30">
    <property type="match status" value="2"/>
</dbReference>
<dbReference type="Pfam" id="PF00109">
    <property type="entry name" value="ketoacyl-synt"/>
    <property type="match status" value="2"/>
</dbReference>
<dbReference type="Pfam" id="PF00550">
    <property type="entry name" value="PP-binding"/>
    <property type="match status" value="5"/>
</dbReference>
<dbReference type="SMART" id="SM00822">
    <property type="entry name" value="PKS_KR"/>
    <property type="match status" value="1"/>
</dbReference>
<keyword evidence="7" id="KW-0808">Transferase</keyword>
<dbReference type="Pfam" id="PF22336">
    <property type="entry name" value="RhiE-like_linker"/>
    <property type="match status" value="2"/>
</dbReference>
<evidence type="ECO:0000256" key="2">
    <source>
        <dbReference type="ARBA" id="ARBA00004496"/>
    </source>
</evidence>
<dbReference type="InterPro" id="IPR054514">
    <property type="entry name" value="RhiE-like_linker"/>
</dbReference>
<dbReference type="SUPFAM" id="SSF53335">
    <property type="entry name" value="S-adenosyl-L-methionine-dependent methyltransferases"/>
    <property type="match status" value="1"/>
</dbReference>
<accession>A0ABY8WB72</accession>
<dbReference type="RefSeq" id="WP_284915584.1">
    <property type="nucleotide sequence ID" value="NZ_CP126980.1"/>
</dbReference>
<feature type="domain" description="Ketosynthase family 3 (KS3)" evidence="12">
    <location>
        <begin position="2037"/>
        <end position="2448"/>
    </location>
</feature>
<evidence type="ECO:0000256" key="7">
    <source>
        <dbReference type="ARBA" id="ARBA00022679"/>
    </source>
</evidence>
<feature type="active site" description="Proton donor; for dehydratase activity" evidence="9">
    <location>
        <position position="694"/>
    </location>
</feature>
<dbReference type="InterPro" id="IPR049551">
    <property type="entry name" value="PKS_DH_C"/>
</dbReference>
<dbReference type="InterPro" id="IPR049552">
    <property type="entry name" value="PKS_DH_N"/>
</dbReference>
<feature type="region of interest" description="Disordered" evidence="10">
    <location>
        <begin position="778"/>
        <end position="812"/>
    </location>
</feature>
<dbReference type="InterPro" id="IPR049900">
    <property type="entry name" value="PKS_mFAS_DH"/>
</dbReference>
<keyword evidence="15" id="KW-1185">Reference proteome</keyword>
<dbReference type="PROSITE" id="PS52019">
    <property type="entry name" value="PKS_MFAS_DH"/>
    <property type="match status" value="2"/>
</dbReference>
<evidence type="ECO:0000313" key="14">
    <source>
        <dbReference type="EMBL" id="WIM94381.1"/>
    </source>
</evidence>
<dbReference type="SMART" id="SM00825">
    <property type="entry name" value="PKS_KS"/>
    <property type="match status" value="2"/>
</dbReference>
<evidence type="ECO:0000256" key="4">
    <source>
        <dbReference type="ARBA" id="ARBA00022450"/>
    </source>
</evidence>
<comment type="subcellular location">
    <subcellularLocation>
        <location evidence="2">Cytoplasm</location>
    </subcellularLocation>
</comment>
<dbReference type="InterPro" id="IPR006342">
    <property type="entry name" value="FkbM_mtfrase"/>
</dbReference>
<name>A0ABY8WB72_9ACTN</name>
<dbReference type="Pfam" id="PF08659">
    <property type="entry name" value="KR"/>
    <property type="match status" value="1"/>
</dbReference>
<keyword evidence="6" id="KW-0597">Phosphoprotein</keyword>
<dbReference type="Gene3D" id="3.10.129.110">
    <property type="entry name" value="Polyketide synthase dehydratase"/>
    <property type="match status" value="2"/>
</dbReference>
<evidence type="ECO:0000259" key="11">
    <source>
        <dbReference type="PROSITE" id="PS50075"/>
    </source>
</evidence>
<dbReference type="SMART" id="SM01294">
    <property type="entry name" value="PKS_PP_betabranch"/>
    <property type="match status" value="2"/>
</dbReference>
<dbReference type="InterPro" id="IPR020806">
    <property type="entry name" value="PKS_PP-bd"/>
</dbReference>
<dbReference type="InterPro" id="IPR009081">
    <property type="entry name" value="PP-bd_ACP"/>
</dbReference>
<evidence type="ECO:0000256" key="6">
    <source>
        <dbReference type="ARBA" id="ARBA00022553"/>
    </source>
</evidence>
<comment type="caution">
    <text evidence="9">Lacks conserved residue(s) required for the propagation of feature annotation.</text>
</comment>
<keyword evidence="8" id="KW-0677">Repeat</keyword>
<dbReference type="CDD" id="cd00833">
    <property type="entry name" value="PKS"/>
    <property type="match status" value="2"/>
</dbReference>
<dbReference type="InterPro" id="IPR057326">
    <property type="entry name" value="KR_dom"/>
</dbReference>
<feature type="compositionally biased region" description="Low complexity" evidence="10">
    <location>
        <begin position="779"/>
        <end position="791"/>
    </location>
</feature>
<dbReference type="Gene3D" id="3.40.50.12780">
    <property type="entry name" value="N-terminal domain of ligase-like"/>
    <property type="match status" value="1"/>
</dbReference>
<dbReference type="Gene3D" id="1.10.1240.100">
    <property type="match status" value="2"/>
</dbReference>
<dbReference type="Pfam" id="PF00501">
    <property type="entry name" value="AMP-binding"/>
    <property type="match status" value="1"/>
</dbReference>
<reference evidence="14 15" key="1">
    <citation type="submission" date="2023-06" db="EMBL/GenBank/DDBJ databases">
        <authorList>
            <person name="Yushchuk O."/>
            <person name="Binda E."/>
            <person name="Ruckert-Reed C."/>
            <person name="Fedorenko V."/>
            <person name="Kalinowski J."/>
            <person name="Marinelli F."/>
        </authorList>
    </citation>
    <scope>NUCLEOTIDE SEQUENCE [LARGE SCALE GENOMIC DNA]</scope>
    <source>
        <strain evidence="14 15">NRRL 3884</strain>
    </source>
</reference>
<dbReference type="CDD" id="cd17643">
    <property type="entry name" value="A_NRPS_Cytc1-like"/>
    <property type="match status" value="1"/>
</dbReference>
<dbReference type="InterPro" id="IPR013968">
    <property type="entry name" value="PKS_KR"/>
</dbReference>
<dbReference type="Gene3D" id="3.40.50.720">
    <property type="entry name" value="NAD(P)-binding Rossmann-like Domain"/>
    <property type="match status" value="1"/>
</dbReference>
<keyword evidence="5" id="KW-0963">Cytoplasm</keyword>
<sequence>MPTNASTTFSETFTVTADNPLLSGHLVHGRPLLPGVGYVDLVLQVLTRHGHPMAETELRNLTILAPLVVARGAEVAVTVRGEPAADGCRVEVRSRRPGDAAEVTHVVVTARQPGPAGFAERLPLPVTGARETLPLADLYAWFRERELVHSGLMKAAGVVHHRAEDTVVELELPAGQQDSAAGFLFHPALFEAGLLGGGAGIHVLNGSHQGDEVYLPLVFESFRATAPLGRRCFARVPAASARRDDELFRLAVEFYDETGARIAEIGQLVAKRIRAVASLDERTGSVAAEPVAATAPAHGSDALTVLRELVAGRLDRPAARIDVHGSFYEIGLASAQMVSLVPELERALGLSLSPTIVFEHRSIADLAAWLDDMLPERAPDPAGGAVASAGPAGGAAADADGAAVAAAGPDDTAVAAVLEAMSELLRVPVAALDPGVSFRESGLDATGLSRLAARLAGRYPAVTPALLIESPTARALAARLPATGEDRDDTPHRLLARLVPDGDGLVGHATFGGDEPFLRDHRVGGRRLLPAVAQLELARAAVEAARGAAGPEPVRLHDVVWLRPAFAEPGPLDLRVTVRPGGEHGWSFTIERISGDDTAELCCKGRATASAADRAGTPALDRLRASCAARTVAGDEIYDRYAEAGMAYGPAQRSIVAVNIGADQDGRPQVLAELRLPAAAEPLADYLLHPSITDGALQATIGLLLAAQPAPATPPRPALPFAVAGVRTAAAGTATAYAWIRYQDGSGPQAASARLDVTLLDEHGALTAEFTGLTTRTLADPAPARPAVAEPARTEQPGTEQPRTEPAHAGPAYADGDIAIVGVGGRYPGAADLDEFWDNLRAGRDSVGEIPAERWDHRRYADIGGSSAASWGGFIDGIDRFDPLFFQISLYEAEALDPQERLFLQCAQHTLEDAGYTPERLGRSGAGDGRARVGVFVGVMYQEYQLYGAQAQERGRAVILSGSASTIANRVSYFYDFHGPSIALDTMCSSSLTAIHLACEAIRSGRCDAALAGGVNLHTHPNKYILLSQRRFLASDGRCRSFGDGGDGYVPGEGVGAVLLKPLARAIADGDRIHGVIKGTALNHGGRTSGYSVPSPVAQAEVINSALADAGVHPAEVGYIEAHGTGTALGDPIEVSGLVRVLREQGERQSPCAIGSVKSNIGHAESAAGIAGLTKVLLQLRHGELVPSLHSTTLNPRLDLDDAPLRVQQTVEPWHRPSAGTGDRSHPLPRVAGVSGFGAGGSNAHVIVAEYLPSPAAERPAGDGRPALIVLSARSAEQLVEQARRLSRRLADLTDEALPDVAWTLQVGRMAMPERLAFAATSIAGAREKLAAFAADPGRSGAWVRGTAGPDSPDAAEELARWRDHGRPEGLLDVWARGARVDWETAHPRPGRVIGLPGYPFARERLWFDLDGDLSAYPVLPAAGAATNPALPAAGTATGPVLPAAGAAETETEAGDLVLASPVWVAEEIGTTGDPVSWAQRHVVVLGRLTANDHEHLRGALPAGTRVRFVEPAEGPLDRMYAGAVREVFTLVQAVLRDGVREPVLFQVTAVGAGAADARLTTLNGLAGLLKTAHQESPLLHTQYVENLDDASPAIVAARLAAEARQPVEPHVRHRDGRRLVERWTEQAATPAPAPWRRGGVYLVTGGAGGLGRIVARDIATAGPATVVLTGRSPLDDARRRALDELRAAGLTVDYQQADVADRAQVARLLAHVVERHGPLTGVLHAAGVVDDRLILRKSADDVARVLAPKVAGLVNLDEATRDQPLEVFACFSSTAGAFGNPGQADYAAGNAFLDVYAGYRAGLVAAGSCRGRTVSIGWPLWADGGMGGAEVREKLRSAGLVPLSNEQGLTALRIALAPDGSAAESRLLVLAGRRDEVLSRLPGRARSTPAPVATPGPATEAAAELLTGRATAYLRRILGAALKLGPERLDVTTPLDQFGMDSVVAVNVISRLEEPFGPLPQTLLFEMPTVRDLAEYFVTEHAPALRELLGEPEPPVAAPAAVTAPVVPSPSALPERPRTATEETARTVVVAPQAAVSDIAIIGISGRYPQAADLDTLWARLRDGRDGITEAPADRPEYDGVRGWWGGFLEEVDRFDPLLFGIAPRDARVMDPQQRLFLQTVWHLLEESGVTQEVIEQRYQRRVGVYVGAGYQMYGVDATDPTIAALTSSMSYNLIANRVSYFFGLEGPSLAIDNMCASSATAVHLACADLRRGEAELAVAGGVNLNIHPDKFVALSELQLLGSDPGSRSFRDGDGYLPAEAVGAVLLKPLEAALRDGDRIHAVIKGTASVHSGRGTGFMAPSHRSQVRVIRRALAAADVEPASIGYVEAAANGAALADAVEFRALREVFAEVTEPVAVGSVKSNLGHPEAASGIAQLTKVVLQLRHGQIAPLVETGTPNPRLDTEGSPLRLSDRLTDWVARDGAGRPRALINSTAAGGSHVSLVVEAPPPPVAPAPAAGTGPQLVLLSARNTDRLRLAARRLHDFVAADETVPLADLAYTTQLGREAQPERLAVVAGSREQLSDALARYAAGDATPDETGVPVRTGNADEDAGPLRMLLDGARGEAFVSALIADRDLERLAELWVRGARVPWHGLHGERRRLAPLPLTAFAADRYWLEPFAKEAVAPAPVVLAGTEQAVVEACAELLGYGPGEIGPGDHFAGLGGHSMLVPVFAGLLRERGLRCESQTILAAGSLGELAAAIDAGSSAEPLLDGGSLVSLTADELAAVHAAVPEVQDVLPLVALQEGMLFHHLSAGGRDPYVLSCLFAFDSRAHLDDFAAALRAVIARHDALRTAIVTDGLRQPVQVVARRAELTVEEFELKAGTTVDDEVADILAGGAAIALDRAPLIRLRAARHPDTGVWHAVLSIHHVIHDASSFGLLLSETAAHLAGTAAALAPVPPYRDYVALTRRGPDPAAFFTGQLGDVTEPTVMFGLADVHGDGSRTVELRRDLDAELGRRARALSRELRVSPATLFHAAWALVVAAGSDRDTVVFGTVMSGRMRGPAGVERMLGSFINTLPVRLDLAGRSARDLVEETDRALRELVRYEQVPLPVARSFSGLDPEAPLFNAFFNYRHLPAADGAITREILGVTPLTGVIERSNYPVAVSIDDLGNAFSIEALIDRDQDAGLVVDCLTTALTGLLDALAGDTRGAVSALDVPVFPPSALVAPAAPAVERCPHTWFEEIAARQPDAPAVTSGSTTLTYREVNERANRLARHLRELGIGPDTLVALCLPRSEQLVIAVLAVLKAGGGYLPLDPGAPADRLRHAVTDSAPKVLLTDGPLPAGLDTGAVLVDLRADAGSWAGLAGDDLPGTAGPDDLAYVIYTSGSTGTPKGVMVEHRNVTRLFTATDHWFRFGADDVWTLFHSAAFDFSVWEIWGPLLHGGRLVVVPDETTRNPKDFYALLCAEQVTVLNQTPSAFRQLIAAQGDNPVPHRLRTVIFGGEALEPASLRPWRRRPANRDTELINMYGITETTVHVTYHRLTDADLDATASPIGVPIPDLHAVVLDRHRRPAPAGAVGELYVGGAGVARGYLNRPELTAERFLPDPFSADPRARLYRTGDLARQLPDGTLQYRGRNDQQVKIRGFRIELGEIEARLAEHDGVEDARVLVRDFGDDDRRLVGYVVPDERRARPVRELLRLVRTEPEAALGTHELPNGLPVFHHNRSETEFLYDEIFVGREYLRHGITMRDGDRIVDVGANIGLFTLFAALRAPGARIYAFEPIPPVAESLRRNVALHGLPATVFGQGLGAAQKEETFTFYRHNTVISSSRTTAAEAHELTRAYLTGDGEPAGDDGDRLVDEVVDARLDSERFTCPITTLSAFLAGEGLDRVDLLKIDVENAEHDVLLGVDAADWPKIQQVVVEVHDVGGRLAAITALLRGHGFEVVSEQANQSLRKTSLYNLYARRPGAAPAADDTPPAPAVRWPNAAALRDDLQATLRGRLPEYMRPATYVLLDELPLTRNGKLDHRALPDPALHRPADVLRVAPATPAERTVAAAWAELLHTDAAAFDVADDFFALGGNSLLVTRLINLLKREAGVELPVQAVFATPRLGELAAELERRSPDGGADAGAILAGLDLIESLTDEELDALEIEHTAPGGRS</sequence>
<dbReference type="Pfam" id="PF14765">
    <property type="entry name" value="PS-DH"/>
    <property type="match status" value="2"/>
</dbReference>
<feature type="domain" description="Carrier" evidence="11">
    <location>
        <begin position="2631"/>
        <end position="2707"/>
    </location>
</feature>
<dbReference type="InterPro" id="IPR023213">
    <property type="entry name" value="CAT-like_dom_sf"/>
</dbReference>
<dbReference type="PROSITE" id="PS52004">
    <property type="entry name" value="KS3_2"/>
    <property type="match status" value="2"/>
</dbReference>
<evidence type="ECO:0000256" key="5">
    <source>
        <dbReference type="ARBA" id="ARBA00022490"/>
    </source>
</evidence>
<dbReference type="InterPro" id="IPR036736">
    <property type="entry name" value="ACP-like_sf"/>
</dbReference>
<feature type="region of interest" description="N-terminal hotdog fold" evidence="9">
    <location>
        <begin position="1"/>
        <end position="117"/>
    </location>
</feature>
<dbReference type="InterPro" id="IPR045851">
    <property type="entry name" value="AMP-bd_C_sf"/>
</dbReference>
<feature type="region of interest" description="C-terminal hotdog fold" evidence="9">
    <location>
        <begin position="628"/>
        <end position="784"/>
    </location>
</feature>
<dbReference type="InterPro" id="IPR006162">
    <property type="entry name" value="Ppantetheine_attach_site"/>
</dbReference>
<dbReference type="InterPro" id="IPR016039">
    <property type="entry name" value="Thiolase-like"/>
</dbReference>
<evidence type="ECO:0000256" key="9">
    <source>
        <dbReference type="PROSITE-ProRule" id="PRU01363"/>
    </source>
</evidence>
<keyword evidence="4" id="KW-0596">Phosphopantetheine</keyword>
<dbReference type="SMART" id="SM00826">
    <property type="entry name" value="PKS_DH"/>
    <property type="match status" value="2"/>
</dbReference>
<dbReference type="InterPro" id="IPR000873">
    <property type="entry name" value="AMP-dep_synth/lig_dom"/>
</dbReference>
<dbReference type="InterPro" id="IPR014031">
    <property type="entry name" value="Ketoacyl_synth_C"/>
</dbReference>
<dbReference type="CDD" id="cd19544">
    <property type="entry name" value="E-C_NRPS"/>
    <property type="match status" value="1"/>
</dbReference>
<dbReference type="SUPFAM" id="SSF47336">
    <property type="entry name" value="ACP-like"/>
    <property type="match status" value="5"/>
</dbReference>
<dbReference type="InterPro" id="IPR050091">
    <property type="entry name" value="PKS_NRPS_Biosynth_Enz"/>
</dbReference>
<feature type="domain" description="Carrier" evidence="11">
    <location>
        <begin position="3988"/>
        <end position="4065"/>
    </location>
</feature>
<dbReference type="InterPro" id="IPR020841">
    <property type="entry name" value="PKS_Beta-ketoAc_synthase_dom"/>
</dbReference>
<dbReference type="SUPFAM" id="SSF53901">
    <property type="entry name" value="Thiolase-like"/>
    <property type="match status" value="2"/>
</dbReference>
<evidence type="ECO:0000256" key="8">
    <source>
        <dbReference type="ARBA" id="ARBA00022737"/>
    </source>
</evidence>
<feature type="region of interest" description="C-terminal hotdog fold" evidence="9">
    <location>
        <begin position="129"/>
        <end position="279"/>
    </location>
</feature>
<comment type="pathway">
    <text evidence="3">Antibiotic biosynthesis.</text>
</comment>
<dbReference type="InterPro" id="IPR010071">
    <property type="entry name" value="AA_adenyl_dom"/>
</dbReference>
<gene>
    <name evidence="14" type="ORF">ACTOB_006401</name>
</gene>
<dbReference type="NCBIfam" id="TIGR01444">
    <property type="entry name" value="fkbM_fam"/>
    <property type="match status" value="1"/>
</dbReference>
<dbReference type="Gene3D" id="1.10.1200.10">
    <property type="entry name" value="ACP-like"/>
    <property type="match status" value="5"/>
</dbReference>
<proteinExistence type="predicted"/>
<dbReference type="PANTHER" id="PTHR43775">
    <property type="entry name" value="FATTY ACID SYNTHASE"/>
    <property type="match status" value="1"/>
</dbReference>
<dbReference type="Pfam" id="PF05050">
    <property type="entry name" value="Methyltransf_21"/>
    <property type="match status" value="1"/>
</dbReference>
<feature type="domain" description="Carrier" evidence="11">
    <location>
        <begin position="1909"/>
        <end position="1982"/>
    </location>
</feature>
<dbReference type="InterPro" id="IPR029063">
    <property type="entry name" value="SAM-dependent_MTases_sf"/>
</dbReference>
<dbReference type="Gene3D" id="3.30.559.10">
    <property type="entry name" value="Chloramphenicol acetyltransferase-like domain"/>
    <property type="match status" value="1"/>
</dbReference>
<dbReference type="SUPFAM" id="SSF51735">
    <property type="entry name" value="NAD(P)-binding Rossmann-fold domains"/>
    <property type="match status" value="1"/>
</dbReference>
<comment type="cofactor">
    <cofactor evidence="1">
        <name>pantetheine 4'-phosphate</name>
        <dbReference type="ChEBI" id="CHEBI:47942"/>
    </cofactor>
</comment>
<dbReference type="Gene3D" id="3.30.559.30">
    <property type="entry name" value="Nonribosomal peptide synthetase, condensation domain"/>
    <property type="match status" value="1"/>
</dbReference>
<dbReference type="PROSITE" id="PS00012">
    <property type="entry name" value="PHOSPHOPANTETHEINE"/>
    <property type="match status" value="2"/>
</dbReference>
<evidence type="ECO:0000256" key="1">
    <source>
        <dbReference type="ARBA" id="ARBA00001957"/>
    </source>
</evidence>
<dbReference type="Proteomes" id="UP001240150">
    <property type="component" value="Chromosome"/>
</dbReference>
<feature type="active site" description="Proton acceptor; for dehydratase activity" evidence="9">
    <location>
        <position position="521"/>
    </location>
</feature>
<dbReference type="SUPFAM" id="SSF52777">
    <property type="entry name" value="CoA-dependent acyltransferases"/>
    <property type="match status" value="2"/>
</dbReference>
<evidence type="ECO:0000259" key="13">
    <source>
        <dbReference type="PROSITE" id="PS52019"/>
    </source>
</evidence>
<dbReference type="CDD" id="cd08953">
    <property type="entry name" value="KR_2_SDR_x"/>
    <property type="match status" value="1"/>
</dbReference>
<feature type="domain" description="Ketosynthase family 3 (KS3)" evidence="12">
    <location>
        <begin position="815"/>
        <end position="1250"/>
    </location>
</feature>
<evidence type="ECO:0000313" key="15">
    <source>
        <dbReference type="Proteomes" id="UP001240150"/>
    </source>
</evidence>
<dbReference type="InterPro" id="IPR020845">
    <property type="entry name" value="AMP-binding_CS"/>
</dbReference>
<dbReference type="NCBIfam" id="TIGR01733">
    <property type="entry name" value="AA-adenyl-dom"/>
    <property type="match status" value="1"/>
</dbReference>